<dbReference type="AlphaFoldDB" id="A0A9J6BFC8"/>
<reference evidence="2" key="1">
    <citation type="submission" date="2021-03" db="EMBL/GenBank/DDBJ databases">
        <title>Chromosome level genome of the anhydrobiotic midge Polypedilum vanderplanki.</title>
        <authorList>
            <person name="Yoshida Y."/>
            <person name="Kikawada T."/>
            <person name="Gusev O."/>
        </authorList>
    </citation>
    <scope>NUCLEOTIDE SEQUENCE</scope>
    <source>
        <strain evidence="2">NIAS01</strain>
        <tissue evidence="2">Whole body or cell culture</tissue>
    </source>
</reference>
<organism evidence="2 3">
    <name type="scientific">Polypedilum vanderplanki</name>
    <name type="common">Sleeping chironomid midge</name>
    <dbReference type="NCBI Taxonomy" id="319348"/>
    <lineage>
        <taxon>Eukaryota</taxon>
        <taxon>Metazoa</taxon>
        <taxon>Ecdysozoa</taxon>
        <taxon>Arthropoda</taxon>
        <taxon>Hexapoda</taxon>
        <taxon>Insecta</taxon>
        <taxon>Pterygota</taxon>
        <taxon>Neoptera</taxon>
        <taxon>Endopterygota</taxon>
        <taxon>Diptera</taxon>
        <taxon>Nematocera</taxon>
        <taxon>Chironomoidea</taxon>
        <taxon>Chironomidae</taxon>
        <taxon>Chironominae</taxon>
        <taxon>Polypedilum</taxon>
        <taxon>Polypedilum</taxon>
    </lineage>
</organism>
<evidence type="ECO:0000313" key="2">
    <source>
        <dbReference type="EMBL" id="KAG5668206.1"/>
    </source>
</evidence>
<proteinExistence type="predicted"/>
<gene>
    <name evidence="2" type="ORF">PVAND_016155</name>
</gene>
<keyword evidence="1" id="KW-0732">Signal</keyword>
<accession>A0A9J6BFC8</accession>
<protein>
    <submittedName>
        <fullName evidence="2">Uncharacterized protein</fullName>
    </submittedName>
</protein>
<dbReference type="Proteomes" id="UP001107558">
    <property type="component" value="Chromosome 4"/>
</dbReference>
<evidence type="ECO:0000313" key="3">
    <source>
        <dbReference type="Proteomes" id="UP001107558"/>
    </source>
</evidence>
<evidence type="ECO:0000256" key="1">
    <source>
        <dbReference type="SAM" id="SignalP"/>
    </source>
</evidence>
<feature type="chain" id="PRO_5039934306" evidence="1">
    <location>
        <begin position="19"/>
        <end position="445"/>
    </location>
</feature>
<sequence>MNVKGIIIFLNFCVFVKSQVYNISVIDEQLQNNHDNLIAKEGKIEGQINDLIPFFNQTLSLLKIFNKTMSQDDYETITDLYYALDNLLNVLNDLSTLDNYLPYNNIQNCSDANRKMSEIEFDMRKYSQLLIKSNLNFTSLSMQHSWVSYRYILAQSIIPVYFNKIEKQKMIPMIIRTVEGIMSEYSVYTFQINDIMKKEKSIGNDLRNFIQQNCFCGANVNSDIKTNLSMIESIIQNIENSLINCQNSMLNVTNNILDNIDTANDQEIGYTPSAPALYNQIYRIEYFVNDFLGISNYLNNTWNIIQNCNDFFIRIGLIWFKYWNYHQILMDCNKNIRYIHSYQVDLNTTSANVKLDKKQKKVMNNFIGNMIKWESMMGNYSSQLNYSVVNTLKILMDIKVVSDTFCECSDINSAITTDASVTEDSSASGLYKFITEDFRAFNKTV</sequence>
<feature type="signal peptide" evidence="1">
    <location>
        <begin position="1"/>
        <end position="18"/>
    </location>
</feature>
<dbReference type="EMBL" id="JADBJN010000004">
    <property type="protein sequence ID" value="KAG5668206.1"/>
    <property type="molecule type" value="Genomic_DNA"/>
</dbReference>
<comment type="caution">
    <text evidence="2">The sequence shown here is derived from an EMBL/GenBank/DDBJ whole genome shotgun (WGS) entry which is preliminary data.</text>
</comment>
<keyword evidence="3" id="KW-1185">Reference proteome</keyword>
<name>A0A9J6BFC8_POLVA</name>